<dbReference type="InterPro" id="IPR058627">
    <property type="entry name" value="MdtA-like_C"/>
</dbReference>
<comment type="similarity">
    <text evidence="2">Belongs to the membrane fusion protein (MFP) (TC 8.A.1) family.</text>
</comment>
<sequence length="396" mass="41965">MAENAPSAAAAPQRNPLRWLLWLAAALAVGAAVYWLGWARPHEADGAAGRRARASNAPTPVATATVTRQTIRSTLNALGTVTPVDTVTVQAQVSGQLTQVAFTEGRTVRRGDFLAQIDPRPYEAALAQAQGQLLKDQAMLGQARMDLVRYQQLAEKNSINRQQAEDQKWVVQQDEGVVKVDEAQVQTARINLGYCRIVAPTDGRIGLRLVDPGNLVQTGASATGLAVITRMQPMSVVFVLPEDSLAVVLARQHAGAALPVQAYDRSGTRLLDTGALQAIDSQINTSTGTVNLKAQFPNEAGNLFPNQFVNVVLRVDEQQDAVAVPTAAVQRGSNGSFAYRVDGDGKVAVAPVQLGPVDGERAAVISGLQPGDEVVVDGADKLRDGARVSLRNAAAH</sequence>
<accession>A0A4Z0BSP9</accession>
<evidence type="ECO:0000313" key="13">
    <source>
        <dbReference type="Proteomes" id="UP000297839"/>
    </source>
</evidence>
<dbReference type="Pfam" id="PF25876">
    <property type="entry name" value="HH_MFP_RND"/>
    <property type="match status" value="1"/>
</dbReference>
<dbReference type="Gene3D" id="2.40.420.20">
    <property type="match status" value="1"/>
</dbReference>
<evidence type="ECO:0000259" key="8">
    <source>
        <dbReference type="Pfam" id="PF25876"/>
    </source>
</evidence>
<organism evidence="12 13">
    <name type="scientific">Ramlibacter humi</name>
    <dbReference type="NCBI Taxonomy" id="2530451"/>
    <lineage>
        <taxon>Bacteria</taxon>
        <taxon>Pseudomonadati</taxon>
        <taxon>Pseudomonadota</taxon>
        <taxon>Betaproteobacteria</taxon>
        <taxon>Burkholderiales</taxon>
        <taxon>Comamonadaceae</taxon>
        <taxon>Ramlibacter</taxon>
    </lineage>
</organism>
<dbReference type="OrthoDB" id="9783047at2"/>
<keyword evidence="4" id="KW-1003">Cell membrane</keyword>
<dbReference type="PANTHER" id="PTHR30469">
    <property type="entry name" value="MULTIDRUG RESISTANCE PROTEIN MDTA"/>
    <property type="match status" value="1"/>
</dbReference>
<dbReference type="InterPro" id="IPR006143">
    <property type="entry name" value="RND_pump_MFP"/>
</dbReference>
<evidence type="ECO:0000256" key="3">
    <source>
        <dbReference type="ARBA" id="ARBA00022448"/>
    </source>
</evidence>
<keyword evidence="3" id="KW-0813">Transport</keyword>
<keyword evidence="5" id="KW-0997">Cell inner membrane</keyword>
<keyword evidence="13" id="KW-1185">Reference proteome</keyword>
<evidence type="ECO:0000259" key="9">
    <source>
        <dbReference type="Pfam" id="PF25917"/>
    </source>
</evidence>
<evidence type="ECO:0000259" key="11">
    <source>
        <dbReference type="Pfam" id="PF25967"/>
    </source>
</evidence>
<comment type="caution">
    <text evidence="12">The sequence shown here is derived from an EMBL/GenBank/DDBJ whole genome shotgun (WGS) entry which is preliminary data.</text>
</comment>
<evidence type="ECO:0000256" key="4">
    <source>
        <dbReference type="ARBA" id="ARBA00022475"/>
    </source>
</evidence>
<evidence type="ECO:0000256" key="6">
    <source>
        <dbReference type="ARBA" id="ARBA00023136"/>
    </source>
</evidence>
<dbReference type="RefSeq" id="WP_135249862.1">
    <property type="nucleotide sequence ID" value="NZ_SMLK01000003.1"/>
</dbReference>
<dbReference type="InterPro" id="IPR058626">
    <property type="entry name" value="MdtA-like_b-barrel"/>
</dbReference>
<feature type="domain" description="Multidrug resistance protein MdtA-like barrel-sandwich hybrid" evidence="9">
    <location>
        <begin position="86"/>
        <end position="227"/>
    </location>
</feature>
<feature type="domain" description="Multidrug resistance protein MdtA-like beta-barrel" evidence="10">
    <location>
        <begin position="233"/>
        <end position="316"/>
    </location>
</feature>
<dbReference type="InterPro" id="IPR058624">
    <property type="entry name" value="MdtA-like_HH"/>
</dbReference>
<dbReference type="Pfam" id="PF25967">
    <property type="entry name" value="RND-MFP_C"/>
    <property type="match status" value="1"/>
</dbReference>
<evidence type="ECO:0000256" key="5">
    <source>
        <dbReference type="ARBA" id="ARBA00022519"/>
    </source>
</evidence>
<evidence type="ECO:0000256" key="1">
    <source>
        <dbReference type="ARBA" id="ARBA00004236"/>
    </source>
</evidence>
<evidence type="ECO:0000256" key="2">
    <source>
        <dbReference type="ARBA" id="ARBA00009477"/>
    </source>
</evidence>
<dbReference type="Proteomes" id="UP000297839">
    <property type="component" value="Unassembled WGS sequence"/>
</dbReference>
<feature type="transmembrane region" description="Helical" evidence="7">
    <location>
        <begin position="19"/>
        <end position="38"/>
    </location>
</feature>
<dbReference type="Gene3D" id="1.10.287.470">
    <property type="entry name" value="Helix hairpin bin"/>
    <property type="match status" value="1"/>
</dbReference>
<protein>
    <submittedName>
        <fullName evidence="12">Efflux RND transporter periplasmic adaptor subunit</fullName>
    </submittedName>
</protein>
<dbReference type="Pfam" id="PF25917">
    <property type="entry name" value="BSH_RND"/>
    <property type="match status" value="1"/>
</dbReference>
<dbReference type="AlphaFoldDB" id="A0A4Z0BSP9"/>
<dbReference type="PANTHER" id="PTHR30469:SF12">
    <property type="entry name" value="MULTIDRUG RESISTANCE PROTEIN MDTA"/>
    <property type="match status" value="1"/>
</dbReference>
<dbReference type="GO" id="GO:0030313">
    <property type="term" value="C:cell envelope"/>
    <property type="evidence" value="ECO:0007669"/>
    <property type="project" value="UniProtKB-SubCell"/>
</dbReference>
<name>A0A4Z0BSP9_9BURK</name>
<dbReference type="Gene3D" id="2.40.50.100">
    <property type="match status" value="1"/>
</dbReference>
<dbReference type="NCBIfam" id="TIGR01730">
    <property type="entry name" value="RND_mfp"/>
    <property type="match status" value="1"/>
</dbReference>
<dbReference type="GO" id="GO:0015562">
    <property type="term" value="F:efflux transmembrane transporter activity"/>
    <property type="evidence" value="ECO:0007669"/>
    <property type="project" value="TreeGrafter"/>
</dbReference>
<evidence type="ECO:0000313" key="12">
    <source>
        <dbReference type="EMBL" id="TFZ01762.1"/>
    </source>
</evidence>
<reference evidence="12 13" key="1">
    <citation type="submission" date="2019-03" db="EMBL/GenBank/DDBJ databases">
        <title>Ramlibacter sp. 18x22-1, whole genome shotgun sequence.</title>
        <authorList>
            <person name="Zhang X."/>
            <person name="Feng G."/>
            <person name="Zhu H."/>
        </authorList>
    </citation>
    <scope>NUCLEOTIDE SEQUENCE [LARGE SCALE GENOMIC DNA]</scope>
    <source>
        <strain evidence="12 13">18x22-1</strain>
    </source>
</reference>
<keyword evidence="7" id="KW-1133">Transmembrane helix</keyword>
<evidence type="ECO:0000256" key="7">
    <source>
        <dbReference type="SAM" id="Phobius"/>
    </source>
</evidence>
<dbReference type="SUPFAM" id="SSF111369">
    <property type="entry name" value="HlyD-like secretion proteins"/>
    <property type="match status" value="1"/>
</dbReference>
<comment type="subcellular location">
    <subcellularLocation>
        <location evidence="1">Cell membrane</location>
    </subcellularLocation>
</comment>
<keyword evidence="6 7" id="KW-0472">Membrane</keyword>
<proteinExistence type="inferred from homology"/>
<feature type="domain" description="Multidrug resistance protein MdtA-like C-terminal permuted SH3" evidence="11">
    <location>
        <begin position="320"/>
        <end position="381"/>
    </location>
</feature>
<feature type="domain" description="Multidrug resistance protein MdtA-like alpha-helical hairpin" evidence="8">
    <location>
        <begin position="126"/>
        <end position="194"/>
    </location>
</feature>
<dbReference type="EMBL" id="SMLK01000003">
    <property type="protein sequence ID" value="TFZ01762.1"/>
    <property type="molecule type" value="Genomic_DNA"/>
</dbReference>
<dbReference type="GO" id="GO:1990281">
    <property type="term" value="C:efflux pump complex"/>
    <property type="evidence" value="ECO:0007669"/>
    <property type="project" value="TreeGrafter"/>
</dbReference>
<evidence type="ECO:0000259" key="10">
    <source>
        <dbReference type="Pfam" id="PF25944"/>
    </source>
</evidence>
<keyword evidence="7" id="KW-0812">Transmembrane</keyword>
<dbReference type="FunFam" id="2.40.420.20:FF:000001">
    <property type="entry name" value="Efflux RND transporter periplasmic adaptor subunit"/>
    <property type="match status" value="1"/>
</dbReference>
<gene>
    <name evidence="12" type="ORF">EZ216_11245</name>
</gene>
<dbReference type="Gene3D" id="2.40.30.170">
    <property type="match status" value="1"/>
</dbReference>
<dbReference type="InterPro" id="IPR058625">
    <property type="entry name" value="MdtA-like_BSH"/>
</dbReference>
<dbReference type="Pfam" id="PF25944">
    <property type="entry name" value="Beta-barrel_RND"/>
    <property type="match status" value="1"/>
</dbReference>